<reference evidence="2 3" key="1">
    <citation type="journal article" date="2010" name="Stand. Genomic Sci.">
        <title>Complete genome sequence of Acetohalobium arabaticum type strain (Z-7288).</title>
        <authorList>
            <person name="Sikorski J."/>
            <person name="Lapidus A."/>
            <person name="Chertkov O."/>
            <person name="Lucas S."/>
            <person name="Copeland A."/>
            <person name="Glavina Del Rio T."/>
            <person name="Nolan M."/>
            <person name="Tice H."/>
            <person name="Cheng J.F."/>
            <person name="Han C."/>
            <person name="Brambilla E."/>
            <person name="Pitluck S."/>
            <person name="Liolios K."/>
            <person name="Ivanova N."/>
            <person name="Mavromatis K."/>
            <person name="Mikhailova N."/>
            <person name="Pati A."/>
            <person name="Bruce D."/>
            <person name="Detter C."/>
            <person name="Tapia R."/>
            <person name="Goodwin L."/>
            <person name="Chen A."/>
            <person name="Palaniappan K."/>
            <person name="Land M."/>
            <person name="Hauser L."/>
            <person name="Chang Y.J."/>
            <person name="Jeffries C.D."/>
            <person name="Rohde M."/>
            <person name="Goker M."/>
            <person name="Spring S."/>
            <person name="Woyke T."/>
            <person name="Bristow J."/>
            <person name="Eisen J.A."/>
            <person name="Markowitz V."/>
            <person name="Hugenholtz P."/>
            <person name="Kyrpides N.C."/>
            <person name="Klenk H.P."/>
        </authorList>
    </citation>
    <scope>NUCLEOTIDE SEQUENCE [LARGE SCALE GENOMIC DNA]</scope>
    <source>
        <strain evidence="3">ATCC 49924 / DSM 5501 / Z-7288</strain>
    </source>
</reference>
<dbReference type="Gene3D" id="3.10.350.10">
    <property type="entry name" value="LysM domain"/>
    <property type="match status" value="2"/>
</dbReference>
<dbReference type="InterPro" id="IPR042047">
    <property type="entry name" value="SleB_dom1"/>
</dbReference>
<dbReference type="Pfam" id="PF07486">
    <property type="entry name" value="Hydrolase_2"/>
    <property type="match status" value="1"/>
</dbReference>
<keyword evidence="3" id="KW-1185">Reference proteome</keyword>
<dbReference type="KEGG" id="aar:Acear_1588"/>
<dbReference type="SUPFAM" id="SSF54106">
    <property type="entry name" value="LysM domain"/>
    <property type="match status" value="2"/>
</dbReference>
<dbReference type="PANTHER" id="PTHR33734:SF22">
    <property type="entry name" value="MEMBRANE-BOUND LYTIC MUREIN TRANSGLYCOSYLASE D"/>
    <property type="match status" value="1"/>
</dbReference>
<dbReference type="Proteomes" id="UP000001661">
    <property type="component" value="Chromosome"/>
</dbReference>
<proteinExistence type="predicted"/>
<evidence type="ECO:0000259" key="1">
    <source>
        <dbReference type="PROSITE" id="PS51782"/>
    </source>
</evidence>
<feature type="domain" description="LysM" evidence="1">
    <location>
        <begin position="140"/>
        <end position="184"/>
    </location>
</feature>
<evidence type="ECO:0000313" key="3">
    <source>
        <dbReference type="Proteomes" id="UP000001661"/>
    </source>
</evidence>
<keyword evidence="2" id="KW-0378">Hydrolase</keyword>
<dbReference type="InterPro" id="IPR018392">
    <property type="entry name" value="LysM"/>
</dbReference>
<dbReference type="Gene3D" id="6.20.240.60">
    <property type="match status" value="1"/>
</dbReference>
<dbReference type="HOGENOM" id="CLU_053345_1_1_9"/>
<gene>
    <name evidence="2" type="ordered locus">Acear_1588</name>
</gene>
<dbReference type="InterPro" id="IPR011105">
    <property type="entry name" value="Cell_wall_hydrolase_SleB"/>
</dbReference>
<protein>
    <submittedName>
        <fullName evidence="2">Cell wall hydrolase SleB</fullName>
    </submittedName>
</protein>
<dbReference type="InterPro" id="IPR036779">
    <property type="entry name" value="LysM_dom_sf"/>
</dbReference>
<dbReference type="PANTHER" id="PTHR33734">
    <property type="entry name" value="LYSM DOMAIN-CONTAINING GPI-ANCHORED PROTEIN 2"/>
    <property type="match status" value="1"/>
</dbReference>
<feature type="domain" description="LysM" evidence="1">
    <location>
        <begin position="32"/>
        <end position="75"/>
    </location>
</feature>
<dbReference type="RefSeq" id="WP_013278539.1">
    <property type="nucleotide sequence ID" value="NC_014378.1"/>
</dbReference>
<dbReference type="Gene3D" id="1.10.10.2520">
    <property type="entry name" value="Cell wall hydrolase SleB, domain 1"/>
    <property type="match status" value="1"/>
</dbReference>
<dbReference type="eggNOG" id="COG1388">
    <property type="taxonomic scope" value="Bacteria"/>
</dbReference>
<dbReference type="Pfam" id="PF01476">
    <property type="entry name" value="LysM"/>
    <property type="match status" value="2"/>
</dbReference>
<accession>D9QRF3</accession>
<dbReference type="eggNOG" id="COG3773">
    <property type="taxonomic scope" value="Bacteria"/>
</dbReference>
<dbReference type="STRING" id="574087.Acear_1588"/>
<dbReference type="SMART" id="SM00257">
    <property type="entry name" value="LysM"/>
    <property type="match status" value="2"/>
</dbReference>
<evidence type="ECO:0000313" key="2">
    <source>
        <dbReference type="EMBL" id="ADL13094.1"/>
    </source>
</evidence>
<organism evidence="2 3">
    <name type="scientific">Acetohalobium arabaticum (strain ATCC 49924 / DSM 5501 / Z-7288)</name>
    <dbReference type="NCBI Taxonomy" id="574087"/>
    <lineage>
        <taxon>Bacteria</taxon>
        <taxon>Bacillati</taxon>
        <taxon>Bacillota</taxon>
        <taxon>Clostridia</taxon>
        <taxon>Halanaerobiales</taxon>
        <taxon>Halobacteroidaceae</taxon>
        <taxon>Acetohalobium</taxon>
    </lineage>
</organism>
<dbReference type="PROSITE" id="PS51782">
    <property type="entry name" value="LYSM"/>
    <property type="match status" value="2"/>
</dbReference>
<dbReference type="CAZy" id="CBM50">
    <property type="family name" value="Carbohydrate-Binding Module Family 50"/>
</dbReference>
<dbReference type="GO" id="GO:0016787">
    <property type="term" value="F:hydrolase activity"/>
    <property type="evidence" value="ECO:0007669"/>
    <property type="project" value="UniProtKB-KW"/>
</dbReference>
<dbReference type="EMBL" id="CP002105">
    <property type="protein sequence ID" value="ADL13094.1"/>
    <property type="molecule type" value="Genomic_DNA"/>
</dbReference>
<dbReference type="CDD" id="cd00118">
    <property type="entry name" value="LysM"/>
    <property type="match status" value="2"/>
</dbReference>
<sequence length="317" mass="35959">MRWKKGAFVVCILILMLVIITAGAVAAPRFKLYYEVQEGDALVKVAKKFGTSVDRLKEINNLQKGTIKAGEELKIPQTYQAETDKKRDYQINRILLDEVYKTDRIIDGQFRQKNFVEREIVVKIKDKSTAKVDVSNLRTLDYYLKSGDTLYELAREFNTSVRVLRKLNNLIDTDVIRRGDKIALPINNLTPKQVISKTISREELNLLARLISAEARGEPFVGQVAVGAVVLNRVVSNYFPDSIKRVIYQPGQFAVVSDGQINNQPTRQAYRAAETVLNGQDPSRGALYFYNPKTAKTMQWLSTRSTLVKIGDHVFAR</sequence>
<dbReference type="AlphaFoldDB" id="D9QRF3"/>
<name>D9QRF3_ACEAZ</name>